<evidence type="ECO:0000256" key="6">
    <source>
        <dbReference type="ARBA" id="ARBA00048718"/>
    </source>
</evidence>
<reference evidence="8" key="1">
    <citation type="submission" date="2022-03" db="EMBL/GenBank/DDBJ databases">
        <title>A functionally conserved STORR gene fusion in Papaver species that diverged 16.8 million years ago.</title>
        <authorList>
            <person name="Catania T."/>
        </authorList>
    </citation>
    <scope>NUCLEOTIDE SEQUENCE</scope>
    <source>
        <strain evidence="8">S-191538</strain>
    </source>
</reference>
<evidence type="ECO:0000256" key="3">
    <source>
        <dbReference type="ARBA" id="ARBA00022691"/>
    </source>
</evidence>
<evidence type="ECO:0000256" key="5">
    <source>
        <dbReference type="ARBA" id="ARBA00034489"/>
    </source>
</evidence>
<dbReference type="PANTHER" id="PTHR21392:SF0">
    <property type="entry name" value="TRNA-URIDINE AMINOCARBOXYPROPYLTRANSFERASE 2"/>
    <property type="match status" value="1"/>
</dbReference>
<accession>A0AA42B2H1</accession>
<protein>
    <recommendedName>
        <fullName evidence="1">tRNA-uridine aminocarboxypropyltransferase</fullName>
        <ecNumber evidence="1">2.5.1.25</ecNumber>
    </recommendedName>
</protein>
<evidence type="ECO:0000256" key="2">
    <source>
        <dbReference type="ARBA" id="ARBA00022679"/>
    </source>
</evidence>
<dbReference type="InterPro" id="IPR039262">
    <property type="entry name" value="DTWD2/TAPT"/>
</dbReference>
<comment type="similarity">
    <text evidence="5">Belongs to the TDD superfamily. DTWD2 family.</text>
</comment>
<evidence type="ECO:0000259" key="7">
    <source>
        <dbReference type="Pfam" id="PF03942"/>
    </source>
</evidence>
<sequence length="149" mass="16258">MDTQAPKKRPYCSTCSKPVRVCLCSRFKTPLLDNSIAVTVLQHALEKNHPLNSVRIATLGFKNVSVVTVSDVNTEAEFHIRLLKSKLLSEGEEEEPLIAATVSKNGYTCSVLHQTDAVKSDFEQILASQVGQDAISSGFVVKKLKQGNA</sequence>
<comment type="catalytic activity">
    <reaction evidence="6">
        <text>a uridine in tRNA + S-adenosyl-L-methionine = a 3-[(3S)-3-amino-3-carboxypropyl]uridine in tRNA + S-methyl-5'-thioadenosine + H(+)</text>
        <dbReference type="Rhea" id="RHEA:62432"/>
        <dbReference type="Rhea" id="RHEA-COMP:13339"/>
        <dbReference type="Rhea" id="RHEA-COMP:16092"/>
        <dbReference type="ChEBI" id="CHEBI:15378"/>
        <dbReference type="ChEBI" id="CHEBI:17509"/>
        <dbReference type="ChEBI" id="CHEBI:59789"/>
        <dbReference type="ChEBI" id="CHEBI:65315"/>
        <dbReference type="ChEBI" id="CHEBI:82930"/>
        <dbReference type="EC" id="2.5.1.25"/>
    </reaction>
</comment>
<keyword evidence="4" id="KW-0819">tRNA processing</keyword>
<name>A0AA42B2H1_PAPNU</name>
<dbReference type="AlphaFoldDB" id="A0AA42B2H1"/>
<dbReference type="EMBL" id="JAJJMA010310691">
    <property type="protein sequence ID" value="MCL7048987.1"/>
    <property type="molecule type" value="Genomic_DNA"/>
</dbReference>
<dbReference type="PANTHER" id="PTHR21392">
    <property type="entry name" value="TRNA-URIDINE AMINOCARBOXYPROPYLTRANSFERASE 2"/>
    <property type="match status" value="1"/>
</dbReference>
<evidence type="ECO:0000313" key="9">
    <source>
        <dbReference type="Proteomes" id="UP001177140"/>
    </source>
</evidence>
<comment type="caution">
    <text evidence="8">The sequence shown here is derived from an EMBL/GenBank/DDBJ whole genome shotgun (WGS) entry which is preliminary data.</text>
</comment>
<dbReference type="GO" id="GO:0008033">
    <property type="term" value="P:tRNA processing"/>
    <property type="evidence" value="ECO:0007669"/>
    <property type="project" value="UniProtKB-KW"/>
</dbReference>
<evidence type="ECO:0000256" key="1">
    <source>
        <dbReference type="ARBA" id="ARBA00012386"/>
    </source>
</evidence>
<evidence type="ECO:0000256" key="4">
    <source>
        <dbReference type="ARBA" id="ARBA00022694"/>
    </source>
</evidence>
<keyword evidence="3" id="KW-0949">S-adenosyl-L-methionine</keyword>
<feature type="domain" description="DTW" evidence="7">
    <location>
        <begin position="9"/>
        <end position="79"/>
    </location>
</feature>
<dbReference type="EC" id="2.5.1.25" evidence="1"/>
<keyword evidence="2" id="KW-0808">Transferase</keyword>
<keyword evidence="9" id="KW-1185">Reference proteome</keyword>
<dbReference type="GO" id="GO:0016432">
    <property type="term" value="F:tRNA-uridine aminocarboxypropyltransferase activity"/>
    <property type="evidence" value="ECO:0007669"/>
    <property type="project" value="UniProtKB-EC"/>
</dbReference>
<evidence type="ECO:0000313" key="8">
    <source>
        <dbReference type="EMBL" id="MCL7048987.1"/>
    </source>
</evidence>
<dbReference type="Pfam" id="PF03942">
    <property type="entry name" value="DTW"/>
    <property type="match status" value="1"/>
</dbReference>
<gene>
    <name evidence="8" type="ORF">MKW94_029068</name>
</gene>
<proteinExistence type="inferred from homology"/>
<dbReference type="Proteomes" id="UP001177140">
    <property type="component" value="Unassembled WGS sequence"/>
</dbReference>
<dbReference type="InterPro" id="IPR005636">
    <property type="entry name" value="DTW"/>
</dbReference>
<organism evidence="8 9">
    <name type="scientific">Papaver nudicaule</name>
    <name type="common">Iceland poppy</name>
    <dbReference type="NCBI Taxonomy" id="74823"/>
    <lineage>
        <taxon>Eukaryota</taxon>
        <taxon>Viridiplantae</taxon>
        <taxon>Streptophyta</taxon>
        <taxon>Embryophyta</taxon>
        <taxon>Tracheophyta</taxon>
        <taxon>Spermatophyta</taxon>
        <taxon>Magnoliopsida</taxon>
        <taxon>Ranunculales</taxon>
        <taxon>Papaveraceae</taxon>
        <taxon>Papaveroideae</taxon>
        <taxon>Papaver</taxon>
    </lineage>
</organism>